<comment type="subcellular location">
    <subcellularLocation>
        <location evidence="1">Cell membrane</location>
        <topology evidence="1">Multi-pass membrane protein</topology>
    </subcellularLocation>
</comment>
<accession>A0A8J3CBH7</accession>
<dbReference type="PANTHER" id="PTHR30472">
    <property type="entry name" value="FERRIC ENTEROBACTIN TRANSPORT SYSTEM PERMEASE PROTEIN"/>
    <property type="match status" value="1"/>
</dbReference>
<evidence type="ECO:0000256" key="8">
    <source>
        <dbReference type="SAM" id="Phobius"/>
    </source>
</evidence>
<evidence type="ECO:0000313" key="9">
    <source>
        <dbReference type="EMBL" id="GGM49061.1"/>
    </source>
</evidence>
<dbReference type="GO" id="GO:0033214">
    <property type="term" value="P:siderophore-iron import into cell"/>
    <property type="evidence" value="ECO:0007669"/>
    <property type="project" value="TreeGrafter"/>
</dbReference>
<dbReference type="Gene3D" id="1.10.3470.10">
    <property type="entry name" value="ABC transporter involved in vitamin B12 uptake, BtuC"/>
    <property type="match status" value="1"/>
</dbReference>
<dbReference type="InterPro" id="IPR000522">
    <property type="entry name" value="ABC_transptr_permease_BtuC"/>
</dbReference>
<protein>
    <submittedName>
        <fullName evidence="9">ABC transporter permease</fullName>
    </submittedName>
</protein>
<comment type="caution">
    <text evidence="9">The sequence shown here is derived from an EMBL/GenBank/DDBJ whole genome shotgun (WGS) entry which is preliminary data.</text>
</comment>
<feature type="transmembrane region" description="Helical" evidence="8">
    <location>
        <begin position="154"/>
        <end position="173"/>
    </location>
</feature>
<feature type="transmembrane region" description="Helical" evidence="8">
    <location>
        <begin position="128"/>
        <end position="147"/>
    </location>
</feature>
<dbReference type="RefSeq" id="WP_229686221.1">
    <property type="nucleotide sequence ID" value="NZ_BMMK01000007.1"/>
</dbReference>
<evidence type="ECO:0000256" key="2">
    <source>
        <dbReference type="ARBA" id="ARBA00007935"/>
    </source>
</evidence>
<reference evidence="9" key="1">
    <citation type="journal article" date="2014" name="Int. J. Syst. Evol. Microbiol.">
        <title>Complete genome sequence of Corynebacterium casei LMG S-19264T (=DSM 44701T), isolated from a smear-ripened cheese.</title>
        <authorList>
            <consortium name="US DOE Joint Genome Institute (JGI-PGF)"/>
            <person name="Walter F."/>
            <person name="Albersmeier A."/>
            <person name="Kalinowski J."/>
            <person name="Ruckert C."/>
        </authorList>
    </citation>
    <scope>NUCLEOTIDE SEQUENCE</scope>
    <source>
        <strain evidence="9">CGMCC 4.5737</strain>
    </source>
</reference>
<evidence type="ECO:0000256" key="6">
    <source>
        <dbReference type="ARBA" id="ARBA00022989"/>
    </source>
</evidence>
<proteinExistence type="inferred from homology"/>
<feature type="transmembrane region" description="Helical" evidence="8">
    <location>
        <begin position="285"/>
        <end position="303"/>
    </location>
</feature>
<feature type="transmembrane region" description="Helical" evidence="8">
    <location>
        <begin position="101"/>
        <end position="122"/>
    </location>
</feature>
<dbReference type="GO" id="GO:0005886">
    <property type="term" value="C:plasma membrane"/>
    <property type="evidence" value="ECO:0007669"/>
    <property type="project" value="UniProtKB-SubCell"/>
</dbReference>
<dbReference type="AlphaFoldDB" id="A0A8J3CBH7"/>
<gene>
    <name evidence="9" type="ORF">GCM10012275_19960</name>
</gene>
<keyword evidence="3" id="KW-0813">Transport</keyword>
<organism evidence="9 10">
    <name type="scientific">Longimycelium tulufanense</name>
    <dbReference type="NCBI Taxonomy" id="907463"/>
    <lineage>
        <taxon>Bacteria</taxon>
        <taxon>Bacillati</taxon>
        <taxon>Actinomycetota</taxon>
        <taxon>Actinomycetes</taxon>
        <taxon>Pseudonocardiales</taxon>
        <taxon>Pseudonocardiaceae</taxon>
        <taxon>Longimycelium</taxon>
    </lineage>
</organism>
<keyword evidence="6 8" id="KW-1133">Transmembrane helix</keyword>
<feature type="transmembrane region" description="Helical" evidence="8">
    <location>
        <begin position="243"/>
        <end position="265"/>
    </location>
</feature>
<comment type="similarity">
    <text evidence="2">Belongs to the binding-protein-dependent transport system permease family. FecCD subfamily.</text>
</comment>
<feature type="transmembrane region" description="Helical" evidence="8">
    <location>
        <begin position="71"/>
        <end position="89"/>
    </location>
</feature>
<evidence type="ECO:0000256" key="4">
    <source>
        <dbReference type="ARBA" id="ARBA00022475"/>
    </source>
</evidence>
<keyword evidence="5 8" id="KW-0812">Transmembrane</keyword>
<keyword evidence="7 8" id="KW-0472">Membrane</keyword>
<evidence type="ECO:0000256" key="3">
    <source>
        <dbReference type="ARBA" id="ARBA00022448"/>
    </source>
</evidence>
<dbReference type="Proteomes" id="UP000637578">
    <property type="component" value="Unassembled WGS sequence"/>
</dbReference>
<dbReference type="PANTHER" id="PTHR30472:SF24">
    <property type="entry name" value="FERRIC ENTEROBACTIN TRANSPORT SYSTEM PERMEASE PROTEIN FEPG"/>
    <property type="match status" value="1"/>
</dbReference>
<feature type="transmembrane region" description="Helical" evidence="8">
    <location>
        <begin position="197"/>
        <end position="223"/>
    </location>
</feature>
<dbReference type="EMBL" id="BMMK01000007">
    <property type="protein sequence ID" value="GGM49061.1"/>
    <property type="molecule type" value="Genomic_DNA"/>
</dbReference>
<keyword evidence="4" id="KW-1003">Cell membrane</keyword>
<evidence type="ECO:0000256" key="5">
    <source>
        <dbReference type="ARBA" id="ARBA00022692"/>
    </source>
</evidence>
<dbReference type="CDD" id="cd06550">
    <property type="entry name" value="TM_ABC_iron-siderophores_like"/>
    <property type="match status" value="1"/>
</dbReference>
<dbReference type="GO" id="GO:0022857">
    <property type="term" value="F:transmembrane transporter activity"/>
    <property type="evidence" value="ECO:0007669"/>
    <property type="project" value="InterPro"/>
</dbReference>
<evidence type="ECO:0000313" key="10">
    <source>
        <dbReference type="Proteomes" id="UP000637578"/>
    </source>
</evidence>
<dbReference type="SUPFAM" id="SSF81345">
    <property type="entry name" value="ABC transporter involved in vitamin B12 uptake, BtuC"/>
    <property type="match status" value="1"/>
</dbReference>
<name>A0A8J3CBH7_9PSEU</name>
<evidence type="ECO:0000256" key="7">
    <source>
        <dbReference type="ARBA" id="ARBA00023136"/>
    </source>
</evidence>
<dbReference type="Pfam" id="PF01032">
    <property type="entry name" value="FecCD"/>
    <property type="match status" value="1"/>
</dbReference>
<evidence type="ECO:0000256" key="1">
    <source>
        <dbReference type="ARBA" id="ARBA00004651"/>
    </source>
</evidence>
<keyword evidence="10" id="KW-1185">Reference proteome</keyword>
<feature type="transmembrane region" description="Helical" evidence="8">
    <location>
        <begin position="310"/>
        <end position="330"/>
    </location>
</feature>
<dbReference type="InterPro" id="IPR037294">
    <property type="entry name" value="ABC_BtuC-like"/>
</dbReference>
<sequence>MRVAGQLVSLRTRPRALLVVTVLATTLAALGVLALSTGRYPIPVATLVEAVTGQAPRAIEFVVFGMRLPRMLAAILVGLALGISGALFQSLTRNPLGSPDLIGLNSGAATGAILALLVGGGALVTSTAAITGGLATAVVVYLLASIGGLHTPRIVLVGIGLSALLTAVNHYLLTRARLAEAQHAAAWLAGGLNGRGWGHVASVAVAIAVLAPVALLLAARLRIMALGDDLALALGVSLSRSRLMLLVLAVTLSAVATATAGPVPFVALAAPQLVARLVGGAGPHLVSAGLMGAVLLVAADIAAQQAVPGVQLPTGVLTGLLGGIYLAWLLTREWRTSAQ</sequence>
<reference evidence="9" key="2">
    <citation type="submission" date="2020-09" db="EMBL/GenBank/DDBJ databases">
        <authorList>
            <person name="Sun Q."/>
            <person name="Zhou Y."/>
        </authorList>
    </citation>
    <scope>NUCLEOTIDE SEQUENCE</scope>
    <source>
        <strain evidence="9">CGMCC 4.5737</strain>
    </source>
</reference>